<dbReference type="RefSeq" id="XP_007414968.1">
    <property type="nucleotide sequence ID" value="XM_007414906.1"/>
</dbReference>
<dbReference type="STRING" id="747676.F4S0H6"/>
<feature type="chain" id="PRO_5003321182" evidence="2">
    <location>
        <begin position="28"/>
        <end position="74"/>
    </location>
</feature>
<feature type="signal peptide" evidence="2">
    <location>
        <begin position="1"/>
        <end position="27"/>
    </location>
</feature>
<dbReference type="GeneID" id="18926390"/>
<dbReference type="VEuPathDB" id="FungiDB:MELLADRAFT_123541"/>
<keyword evidence="4" id="KW-1185">Reference proteome</keyword>
<keyword evidence="2" id="KW-0732">Signal</keyword>
<dbReference type="KEGG" id="mlr:MELLADRAFT_123541"/>
<dbReference type="Proteomes" id="UP000001072">
    <property type="component" value="Unassembled WGS sequence"/>
</dbReference>
<dbReference type="InParanoid" id="F4S0H6"/>
<evidence type="ECO:0000313" key="4">
    <source>
        <dbReference type="Proteomes" id="UP000001072"/>
    </source>
</evidence>
<feature type="region of interest" description="Disordered" evidence="1">
    <location>
        <begin position="29"/>
        <end position="74"/>
    </location>
</feature>
<proteinExistence type="predicted"/>
<accession>F4S0H6</accession>
<dbReference type="EMBL" id="GL883135">
    <property type="protein sequence ID" value="EGG01868.1"/>
    <property type="molecule type" value="Genomic_DNA"/>
</dbReference>
<dbReference type="HOGENOM" id="CLU_2688318_0_0_1"/>
<evidence type="ECO:0000256" key="2">
    <source>
        <dbReference type="SAM" id="SignalP"/>
    </source>
</evidence>
<protein>
    <submittedName>
        <fullName evidence="3">Secreted protein</fullName>
    </submittedName>
</protein>
<gene>
    <name evidence="3" type="ORF">MELLADRAFT_123541</name>
</gene>
<name>F4S0H6_MELLP</name>
<organism evidence="4">
    <name type="scientific">Melampsora larici-populina (strain 98AG31 / pathotype 3-4-7)</name>
    <name type="common">Poplar leaf rust fungus</name>
    <dbReference type="NCBI Taxonomy" id="747676"/>
    <lineage>
        <taxon>Eukaryota</taxon>
        <taxon>Fungi</taxon>
        <taxon>Dikarya</taxon>
        <taxon>Basidiomycota</taxon>
        <taxon>Pucciniomycotina</taxon>
        <taxon>Pucciniomycetes</taxon>
        <taxon>Pucciniales</taxon>
        <taxon>Melampsoraceae</taxon>
        <taxon>Melampsora</taxon>
    </lineage>
</organism>
<evidence type="ECO:0000313" key="3">
    <source>
        <dbReference type="EMBL" id="EGG01868.1"/>
    </source>
</evidence>
<sequence>MINLYPLILGFVKSASLLILVVSVCNGAPAPQGDGMNKRDGIPPSYLSTPIESTLQKRQAPPKMPKPPEDLARA</sequence>
<feature type="compositionally biased region" description="Polar residues" evidence="1">
    <location>
        <begin position="46"/>
        <end position="57"/>
    </location>
</feature>
<evidence type="ECO:0000256" key="1">
    <source>
        <dbReference type="SAM" id="MobiDB-lite"/>
    </source>
</evidence>
<dbReference type="AlphaFoldDB" id="F4S0H6"/>
<reference evidence="4" key="1">
    <citation type="journal article" date="2011" name="Proc. Natl. Acad. Sci. U.S.A.">
        <title>Obligate biotrophy features unraveled by the genomic analysis of rust fungi.</title>
        <authorList>
            <person name="Duplessis S."/>
            <person name="Cuomo C.A."/>
            <person name="Lin Y.-C."/>
            <person name="Aerts A."/>
            <person name="Tisserant E."/>
            <person name="Veneault-Fourrey C."/>
            <person name="Joly D.L."/>
            <person name="Hacquard S."/>
            <person name="Amselem J."/>
            <person name="Cantarel B.L."/>
            <person name="Chiu R."/>
            <person name="Coutinho P.M."/>
            <person name="Feau N."/>
            <person name="Field M."/>
            <person name="Frey P."/>
            <person name="Gelhaye E."/>
            <person name="Goldberg J."/>
            <person name="Grabherr M.G."/>
            <person name="Kodira C.D."/>
            <person name="Kohler A."/>
            <person name="Kuees U."/>
            <person name="Lindquist E.A."/>
            <person name="Lucas S.M."/>
            <person name="Mago R."/>
            <person name="Mauceli E."/>
            <person name="Morin E."/>
            <person name="Murat C."/>
            <person name="Pangilinan J.L."/>
            <person name="Park R."/>
            <person name="Pearson M."/>
            <person name="Quesneville H."/>
            <person name="Rouhier N."/>
            <person name="Sakthikumar S."/>
            <person name="Salamov A.A."/>
            <person name="Schmutz J."/>
            <person name="Selles B."/>
            <person name="Shapiro H."/>
            <person name="Tanguay P."/>
            <person name="Tuskan G.A."/>
            <person name="Henrissat B."/>
            <person name="Van de Peer Y."/>
            <person name="Rouze P."/>
            <person name="Ellis J.G."/>
            <person name="Dodds P.N."/>
            <person name="Schein J.E."/>
            <person name="Zhong S."/>
            <person name="Hamelin R.C."/>
            <person name="Grigoriev I.V."/>
            <person name="Szabo L.J."/>
            <person name="Martin F."/>
        </authorList>
    </citation>
    <scope>NUCLEOTIDE SEQUENCE [LARGE SCALE GENOMIC DNA]</scope>
    <source>
        <strain evidence="4">98AG31 / pathotype 3-4-7</strain>
    </source>
</reference>